<gene>
    <name evidence="4" type="ORF">ACEG43_34915</name>
</gene>
<dbReference type="GO" id="GO:0005524">
    <property type="term" value="F:ATP binding"/>
    <property type="evidence" value="ECO:0007669"/>
    <property type="project" value="UniProtKB-KW"/>
</dbReference>
<protein>
    <submittedName>
        <fullName evidence="4">ATP-binding protein</fullName>
    </submittedName>
</protein>
<keyword evidence="1" id="KW-0808">Transferase</keyword>
<organism evidence="4 5">
    <name type="scientific">Streptomyces aureus</name>
    <dbReference type="NCBI Taxonomy" id="193461"/>
    <lineage>
        <taxon>Bacteria</taxon>
        <taxon>Bacillati</taxon>
        <taxon>Actinomycetota</taxon>
        <taxon>Actinomycetes</taxon>
        <taxon>Kitasatosporales</taxon>
        <taxon>Streptomycetaceae</taxon>
        <taxon>Streptomyces</taxon>
    </lineage>
</organism>
<dbReference type="Pfam" id="PF13581">
    <property type="entry name" value="HATPase_c_2"/>
    <property type="match status" value="1"/>
</dbReference>
<evidence type="ECO:0000313" key="5">
    <source>
        <dbReference type="Proteomes" id="UP001571476"/>
    </source>
</evidence>
<keyword evidence="1" id="KW-0723">Serine/threonine-protein kinase</keyword>
<dbReference type="PANTHER" id="PTHR35526:SF3">
    <property type="entry name" value="ANTI-SIGMA-F FACTOR RSBW"/>
    <property type="match status" value="1"/>
</dbReference>
<dbReference type="Proteomes" id="UP001571476">
    <property type="component" value="Unassembled WGS sequence"/>
</dbReference>
<feature type="region of interest" description="Disordered" evidence="2">
    <location>
        <begin position="18"/>
        <end position="57"/>
    </location>
</feature>
<dbReference type="PANTHER" id="PTHR35526">
    <property type="entry name" value="ANTI-SIGMA-F FACTOR RSBW-RELATED"/>
    <property type="match status" value="1"/>
</dbReference>
<dbReference type="SUPFAM" id="SSF55874">
    <property type="entry name" value="ATPase domain of HSP90 chaperone/DNA topoisomerase II/histidine kinase"/>
    <property type="match status" value="1"/>
</dbReference>
<evidence type="ECO:0000256" key="1">
    <source>
        <dbReference type="ARBA" id="ARBA00022527"/>
    </source>
</evidence>
<dbReference type="InterPro" id="IPR036890">
    <property type="entry name" value="HATPase_C_sf"/>
</dbReference>
<dbReference type="RefSeq" id="WP_372565572.1">
    <property type="nucleotide sequence ID" value="NZ_JBGOSP010000024.1"/>
</dbReference>
<reference evidence="4 5" key="1">
    <citation type="submission" date="2024-08" db="EMBL/GenBank/DDBJ databases">
        <title>Genome sequence of Streptomyces aureus CACIA-1.46HGO.</title>
        <authorList>
            <person name="Evangelista-Martinez Z."/>
        </authorList>
    </citation>
    <scope>NUCLEOTIDE SEQUENCE [LARGE SCALE GENOMIC DNA]</scope>
    <source>
        <strain evidence="4 5">CACIA-1.46HGO</strain>
    </source>
</reference>
<name>A0ABV4SVM4_9ACTN</name>
<evidence type="ECO:0000259" key="3">
    <source>
        <dbReference type="Pfam" id="PF13581"/>
    </source>
</evidence>
<dbReference type="CDD" id="cd16936">
    <property type="entry name" value="HATPase_RsbW-like"/>
    <property type="match status" value="1"/>
</dbReference>
<keyword evidence="5" id="KW-1185">Reference proteome</keyword>
<accession>A0ABV4SVM4</accession>
<dbReference type="InterPro" id="IPR050267">
    <property type="entry name" value="Anti-sigma-factor_SerPK"/>
</dbReference>
<keyword evidence="1" id="KW-0418">Kinase</keyword>
<keyword evidence="4" id="KW-0067">ATP-binding</keyword>
<evidence type="ECO:0000313" key="4">
    <source>
        <dbReference type="EMBL" id="MFA3841334.1"/>
    </source>
</evidence>
<dbReference type="InterPro" id="IPR003594">
    <property type="entry name" value="HATPase_dom"/>
</dbReference>
<keyword evidence="4" id="KW-0547">Nucleotide-binding</keyword>
<proteinExistence type="predicted"/>
<sequence length="175" mass="18799">MGTRAELFARSADVSDCQLGAEGPLSPDQPFLDGGSGMSQEPWQVGECRSDEGHRSVPRQITATQARHATREFFCGLVPTPSQERVESAIVVVSELVANAFRHAGGVTGLHLAADRDVVEIAVRDPSPAFPRERPPDLDGHEGGFGWPLIRMLARSVIVRPSHNGGKVISAVVDR</sequence>
<comment type="caution">
    <text evidence="4">The sequence shown here is derived from an EMBL/GenBank/DDBJ whole genome shotgun (WGS) entry which is preliminary data.</text>
</comment>
<feature type="domain" description="Histidine kinase/HSP90-like ATPase" evidence="3">
    <location>
        <begin position="64"/>
        <end position="170"/>
    </location>
</feature>
<dbReference type="Gene3D" id="3.30.565.10">
    <property type="entry name" value="Histidine kinase-like ATPase, C-terminal domain"/>
    <property type="match status" value="1"/>
</dbReference>
<evidence type="ECO:0000256" key="2">
    <source>
        <dbReference type="SAM" id="MobiDB-lite"/>
    </source>
</evidence>
<dbReference type="EMBL" id="JBGOSP010000024">
    <property type="protein sequence ID" value="MFA3841334.1"/>
    <property type="molecule type" value="Genomic_DNA"/>
</dbReference>